<gene>
    <name evidence="1" type="ORF">LCGC14_1102430</name>
</gene>
<evidence type="ECO:0000313" key="1">
    <source>
        <dbReference type="EMBL" id="KKN03947.1"/>
    </source>
</evidence>
<feature type="non-terminal residue" evidence="1">
    <location>
        <position position="1"/>
    </location>
</feature>
<comment type="caution">
    <text evidence="1">The sequence shown here is derived from an EMBL/GenBank/DDBJ whole genome shotgun (WGS) entry which is preliminary data.</text>
</comment>
<accession>A0A0F9MWY0</accession>
<proteinExistence type="predicted"/>
<protein>
    <submittedName>
        <fullName evidence="1">Uncharacterized protein</fullName>
    </submittedName>
</protein>
<dbReference type="AlphaFoldDB" id="A0A0F9MWY0"/>
<name>A0A0F9MWY0_9ZZZZ</name>
<sequence length="31" mass="3641">FKDMRHYNIGKRATWLNDEMMRGVKSGLASQ</sequence>
<organism evidence="1">
    <name type="scientific">marine sediment metagenome</name>
    <dbReference type="NCBI Taxonomy" id="412755"/>
    <lineage>
        <taxon>unclassified sequences</taxon>
        <taxon>metagenomes</taxon>
        <taxon>ecological metagenomes</taxon>
    </lineage>
</organism>
<reference evidence="1" key="1">
    <citation type="journal article" date="2015" name="Nature">
        <title>Complex archaea that bridge the gap between prokaryotes and eukaryotes.</title>
        <authorList>
            <person name="Spang A."/>
            <person name="Saw J.H."/>
            <person name="Jorgensen S.L."/>
            <person name="Zaremba-Niedzwiedzka K."/>
            <person name="Martijn J."/>
            <person name="Lind A.E."/>
            <person name="van Eijk R."/>
            <person name="Schleper C."/>
            <person name="Guy L."/>
            <person name="Ettema T.J."/>
        </authorList>
    </citation>
    <scope>NUCLEOTIDE SEQUENCE</scope>
</reference>
<dbReference type="EMBL" id="LAZR01004977">
    <property type="protein sequence ID" value="KKN03947.1"/>
    <property type="molecule type" value="Genomic_DNA"/>
</dbReference>